<feature type="transmembrane region" description="Helical" evidence="8">
    <location>
        <begin position="522"/>
        <end position="544"/>
    </location>
</feature>
<dbReference type="PANTHER" id="PTHR37441">
    <property type="entry name" value="PROTEIN CBG16518"/>
    <property type="match status" value="1"/>
</dbReference>
<reference evidence="9" key="2">
    <citation type="submission" date="2022-06" db="UniProtKB">
        <authorList>
            <consortium name="EnsemblMetazoa"/>
        </authorList>
    </citation>
    <scope>IDENTIFICATION</scope>
    <source>
        <strain evidence="9">PS312</strain>
    </source>
</reference>
<evidence type="ECO:0000256" key="8">
    <source>
        <dbReference type="SAM" id="Phobius"/>
    </source>
</evidence>
<keyword evidence="5" id="KW-0675">Receptor</keyword>
<dbReference type="Proteomes" id="UP000005239">
    <property type="component" value="Unassembled WGS sequence"/>
</dbReference>
<dbReference type="PANTHER" id="PTHR37441:SF4">
    <property type="entry name" value="G-PROTEIN COUPLED RECEPTORS FAMILY 1 PROFILE DOMAIN-CONTAINING PROTEIN"/>
    <property type="match status" value="1"/>
</dbReference>
<evidence type="ECO:0000313" key="9">
    <source>
        <dbReference type="EnsemblMetazoa" id="PPA36767.1"/>
    </source>
</evidence>
<evidence type="ECO:0000256" key="6">
    <source>
        <dbReference type="ARBA" id="ARBA00023136"/>
    </source>
</evidence>
<feature type="transmembrane region" description="Helical" evidence="8">
    <location>
        <begin position="556"/>
        <end position="583"/>
    </location>
</feature>
<evidence type="ECO:0000256" key="7">
    <source>
        <dbReference type="ARBA" id="ARBA00023224"/>
    </source>
</evidence>
<feature type="transmembrane region" description="Helical" evidence="8">
    <location>
        <begin position="409"/>
        <end position="437"/>
    </location>
</feature>
<evidence type="ECO:0008006" key="11">
    <source>
        <dbReference type="Google" id="ProtNLM"/>
    </source>
</evidence>
<keyword evidence="3 8" id="KW-0812">Transmembrane</keyword>
<dbReference type="EnsemblMetazoa" id="PPA36767.1">
    <property type="protein sequence ID" value="PPA36767.1"/>
    <property type="gene ID" value="WBGene00275136"/>
</dbReference>
<feature type="transmembrane region" description="Helical" evidence="8">
    <location>
        <begin position="116"/>
        <end position="147"/>
    </location>
</feature>
<keyword evidence="7" id="KW-0807">Transducer</keyword>
<feature type="transmembrane region" description="Helical" evidence="8">
    <location>
        <begin position="361"/>
        <end position="388"/>
    </location>
</feature>
<evidence type="ECO:0000313" key="10">
    <source>
        <dbReference type="Proteomes" id="UP000005239"/>
    </source>
</evidence>
<keyword evidence="6 8" id="KW-0472">Membrane</keyword>
<feature type="transmembrane region" description="Helical" evidence="8">
    <location>
        <begin position="224"/>
        <end position="247"/>
    </location>
</feature>
<feature type="transmembrane region" description="Helical" evidence="8">
    <location>
        <begin position="89"/>
        <end position="110"/>
    </location>
</feature>
<dbReference type="GO" id="GO:0004930">
    <property type="term" value="F:G protein-coupled receptor activity"/>
    <property type="evidence" value="ECO:0007669"/>
    <property type="project" value="UniProtKB-KW"/>
</dbReference>
<keyword evidence="4 8" id="KW-1133">Transmembrane helix</keyword>
<protein>
    <recommendedName>
        <fullName evidence="11">G protein-coupled receptor</fullName>
    </recommendedName>
</protein>
<evidence type="ECO:0000256" key="3">
    <source>
        <dbReference type="ARBA" id="ARBA00022692"/>
    </source>
</evidence>
<feature type="transmembrane region" description="Helical" evidence="8">
    <location>
        <begin position="603"/>
        <end position="623"/>
    </location>
</feature>
<evidence type="ECO:0000256" key="1">
    <source>
        <dbReference type="ARBA" id="ARBA00004651"/>
    </source>
</evidence>
<keyword evidence="10" id="KW-1185">Reference proteome</keyword>
<feature type="transmembrane region" description="Helical" evidence="8">
    <location>
        <begin position="443"/>
        <end position="466"/>
    </location>
</feature>
<gene>
    <name evidence="9" type="primary">WBGene00275136</name>
</gene>
<feature type="transmembrane region" description="Helical" evidence="8">
    <location>
        <begin position="159"/>
        <end position="177"/>
    </location>
</feature>
<accession>A0A8R1YW08</accession>
<feature type="transmembrane region" description="Helical" evidence="8">
    <location>
        <begin position="189"/>
        <end position="212"/>
    </location>
</feature>
<dbReference type="AlphaFoldDB" id="A0A8R1YW08"/>
<evidence type="ECO:0000256" key="2">
    <source>
        <dbReference type="ARBA" id="ARBA00022475"/>
    </source>
</evidence>
<keyword evidence="2" id="KW-1003">Cell membrane</keyword>
<organism evidence="9 10">
    <name type="scientific">Pristionchus pacificus</name>
    <name type="common">Parasitic nematode worm</name>
    <dbReference type="NCBI Taxonomy" id="54126"/>
    <lineage>
        <taxon>Eukaryota</taxon>
        <taxon>Metazoa</taxon>
        <taxon>Ecdysozoa</taxon>
        <taxon>Nematoda</taxon>
        <taxon>Chromadorea</taxon>
        <taxon>Rhabditida</taxon>
        <taxon>Rhabditina</taxon>
        <taxon>Diplogasteromorpha</taxon>
        <taxon>Diplogasteroidea</taxon>
        <taxon>Neodiplogasteridae</taxon>
        <taxon>Pristionchus</taxon>
    </lineage>
</organism>
<feature type="transmembrane region" description="Helical" evidence="8">
    <location>
        <begin position="478"/>
        <end position="502"/>
    </location>
</feature>
<evidence type="ECO:0000256" key="5">
    <source>
        <dbReference type="ARBA" id="ARBA00023040"/>
    </source>
</evidence>
<name>A0A8R1YW08_PRIPA</name>
<keyword evidence="5" id="KW-0297">G-protein coupled receptor</keyword>
<evidence type="ECO:0000256" key="4">
    <source>
        <dbReference type="ARBA" id="ARBA00022989"/>
    </source>
</evidence>
<feature type="transmembrane region" description="Helical" evidence="8">
    <location>
        <begin position="706"/>
        <end position="723"/>
    </location>
</feature>
<proteinExistence type="predicted"/>
<sequence length="873" mass="97640">MDTCTEFDSIRDFEYVNCSFTEDSCSQLKGLHYASNFGSSPIVIMTIILSVVALILHLFYSIFIHIVWVREKFKGNKRSAIVADRSATAIFTIILLYVTLILWHTIGFGYTTASILLVIAACVYLWIANNFFLMTIMLYVAVMNPIFYSKRLKFRHCFMIRWGLWAVVITVGVNSIFPCPVETCQYPFAISVLSLLCFSYAVMLICYAVIMLKIRNRIKTMAKLSMRVCFGVITIVYVSAISCYTISVVNFDNLSGLGPNWKEREKKELNKPGEKFMFPCTRLESESALLLCCNLMGAMAICWLIGMTIDSVFNLRFMDLRTCGDYDSNIDQIYINCSNSNDACAKLKDLHLASAYTTGPLVISVIVLSVFTLFFHLLYSILIYIVWIREKFRGLKRTAIVADRSAATIFSITLIYALLILWHASGFTFITASIILVTAAVHYLWIANNFFCMTILMYVAVMQPIFYKTRLKLKHLLFTGWGLALVGTTIGILLGFIAASLLFPSDSIFPCPISTCQYPFAISTLILLCIAYLLMVICYFIIIVRLRKRIHILALFSLRVSFGVITLVYVSAIVTYTIAIVNFESIAGLGDSFASPCSRLNSGSSLLLCCNLVGATTICWLIGMTIDALFNLATEAKLYEHFSLLRKLKGLVIRPKPESIASAHIVPLGSVCRFAPAIGRYLCQHKQNTLTNSKLLFVCESMHSSLLLLCLFTITFCCHVAVINRCAFDIRSKEKLIATGHRAAIGLDSIGFYVKNASNEKVIGKIRRDTMKNKVFNSTVVFGGGTSLVLGTNSWAESINFFSLTMQNAVVVLSDGVSGCIGNDGKNATMTSVCCRESVACIYDYIYPSVTINSRVIKQCRTRRRLLSLSRRL</sequence>
<feature type="transmembrane region" description="Helical" evidence="8">
    <location>
        <begin position="42"/>
        <end position="68"/>
    </location>
</feature>
<comment type="subcellular location">
    <subcellularLocation>
        <location evidence="1">Cell membrane</location>
        <topology evidence="1">Multi-pass membrane protein</topology>
    </subcellularLocation>
</comment>
<dbReference type="InterPro" id="IPR040435">
    <property type="entry name" value="Put_GPCR_Chromadorea"/>
</dbReference>
<dbReference type="GO" id="GO:0005886">
    <property type="term" value="C:plasma membrane"/>
    <property type="evidence" value="ECO:0007669"/>
    <property type="project" value="UniProtKB-SubCell"/>
</dbReference>
<reference evidence="10" key="1">
    <citation type="journal article" date="2008" name="Nat. Genet.">
        <title>The Pristionchus pacificus genome provides a unique perspective on nematode lifestyle and parasitism.</title>
        <authorList>
            <person name="Dieterich C."/>
            <person name="Clifton S.W."/>
            <person name="Schuster L.N."/>
            <person name="Chinwalla A."/>
            <person name="Delehaunty K."/>
            <person name="Dinkelacker I."/>
            <person name="Fulton L."/>
            <person name="Fulton R."/>
            <person name="Godfrey J."/>
            <person name="Minx P."/>
            <person name="Mitreva M."/>
            <person name="Roeseler W."/>
            <person name="Tian H."/>
            <person name="Witte H."/>
            <person name="Yang S.P."/>
            <person name="Wilson R.K."/>
            <person name="Sommer R.J."/>
        </authorList>
    </citation>
    <scope>NUCLEOTIDE SEQUENCE [LARGE SCALE GENOMIC DNA]</scope>
    <source>
        <strain evidence="10">PS312</strain>
    </source>
</reference>